<name>A5C7K0_VITVI</name>
<dbReference type="AlphaFoldDB" id="A5C7K0"/>
<dbReference type="EMBL" id="AM485118">
    <property type="protein sequence ID" value="CAN84030.1"/>
    <property type="molecule type" value="Genomic_DNA"/>
</dbReference>
<feature type="compositionally biased region" description="Pro residues" evidence="1">
    <location>
        <begin position="29"/>
        <end position="42"/>
    </location>
</feature>
<organism evidence="2">
    <name type="scientific">Vitis vinifera</name>
    <name type="common">Grape</name>
    <dbReference type="NCBI Taxonomy" id="29760"/>
    <lineage>
        <taxon>Eukaryota</taxon>
        <taxon>Viridiplantae</taxon>
        <taxon>Streptophyta</taxon>
        <taxon>Embryophyta</taxon>
        <taxon>Tracheophyta</taxon>
        <taxon>Spermatophyta</taxon>
        <taxon>Magnoliopsida</taxon>
        <taxon>eudicotyledons</taxon>
        <taxon>Gunneridae</taxon>
        <taxon>Pentapetalae</taxon>
        <taxon>rosids</taxon>
        <taxon>Vitales</taxon>
        <taxon>Vitaceae</taxon>
        <taxon>Viteae</taxon>
        <taxon>Vitis</taxon>
    </lineage>
</organism>
<feature type="compositionally biased region" description="Basic residues" evidence="1">
    <location>
        <begin position="72"/>
        <end position="81"/>
    </location>
</feature>
<sequence length="361" mass="39971">MTKTRGAKSSSPSSRLRVPRDTPIQGSTPEPPRPLVVPPPVEGAPMSPLSRCYGTRRPPTTPTLNSLEAKKSGSRPPKKKAKVSEPIDLTEPSSELESEPQPSHPPVKEPEPSQPSAKESQIPSGMTPEVVIRRPTVRDPTIIHFTIDGRHGILGARHIAEALRIPYEPACPEDYRVWTHPAPSDIVHILSRGASSRQYLLRKKLPPIMFFIDALLRHNIFPLHHWVQRRGVLLEALFRISEGFFFGPHHLIMVALLYFEEKLEEPQPVELPADMRAPAPAVASTEPIPEVAPSVPPSIPRTPPVIPPISEPFPSSEPRIAISISEYRGLCHTLQALTTSQSIMAQQMTALRAHQEWIIAT</sequence>
<reference evidence="2" key="1">
    <citation type="journal article" date="2007" name="PLoS ONE">
        <title>The first genome sequence of an elite grapevine cultivar (Pinot noir Vitis vinifera L.): coping with a highly heterozygous genome.</title>
        <authorList>
            <person name="Velasco R."/>
            <person name="Zharkikh A."/>
            <person name="Troggio M."/>
            <person name="Cartwright D.A."/>
            <person name="Cestaro A."/>
            <person name="Pruss D."/>
            <person name="Pindo M."/>
            <person name="FitzGerald L.M."/>
            <person name="Vezzulli S."/>
            <person name="Reid J."/>
            <person name="Malacarne G."/>
            <person name="Iliev D."/>
            <person name="Coppola G."/>
            <person name="Wardell B."/>
            <person name="Micheletti D."/>
            <person name="Macalma T."/>
            <person name="Facci M."/>
            <person name="Mitchell J.T."/>
            <person name="Perazzolli M."/>
            <person name="Eldredge G."/>
            <person name="Gatto P."/>
            <person name="Oyzerski R."/>
            <person name="Moretto M."/>
            <person name="Gutin N."/>
            <person name="Stefanini M."/>
            <person name="Chen Y."/>
            <person name="Segala C."/>
            <person name="Davenport C."/>
            <person name="Dematte L."/>
            <person name="Mraz A."/>
            <person name="Battilana J."/>
            <person name="Stormo K."/>
            <person name="Costa F."/>
            <person name="Tao Q."/>
            <person name="Si-Ammour A."/>
            <person name="Harkins T."/>
            <person name="Lackey A."/>
            <person name="Perbost C."/>
            <person name="Taillon B."/>
            <person name="Stella A."/>
            <person name="Solovyev V."/>
            <person name="Fawcett J.A."/>
            <person name="Sterck L."/>
            <person name="Vandepoele K."/>
            <person name="Grando S.M."/>
            <person name="Toppo S."/>
            <person name="Moser C."/>
            <person name="Lanchbury J."/>
            <person name="Bogden R."/>
            <person name="Skolnick M."/>
            <person name="Sgaramella V."/>
            <person name="Bhatnagar S.K."/>
            <person name="Fontana P."/>
            <person name="Gutin A."/>
            <person name="Van de Peer Y."/>
            <person name="Salamini F."/>
            <person name="Viola R."/>
        </authorList>
    </citation>
    <scope>NUCLEOTIDE SEQUENCE</scope>
</reference>
<accession>A5C7K0</accession>
<gene>
    <name evidence="2" type="ORF">VITISV_024042</name>
</gene>
<feature type="region of interest" description="Disordered" evidence="1">
    <location>
        <begin position="1"/>
        <end position="133"/>
    </location>
</feature>
<feature type="compositionally biased region" description="Low complexity" evidence="1">
    <location>
        <begin position="91"/>
        <end position="101"/>
    </location>
</feature>
<evidence type="ECO:0000313" key="2">
    <source>
        <dbReference type="EMBL" id="CAN84030.1"/>
    </source>
</evidence>
<proteinExistence type="predicted"/>
<protein>
    <submittedName>
        <fullName evidence="2">Uncharacterized protein</fullName>
    </submittedName>
</protein>
<feature type="compositionally biased region" description="Polar residues" evidence="1">
    <location>
        <begin position="114"/>
        <end position="124"/>
    </location>
</feature>
<evidence type="ECO:0000256" key="1">
    <source>
        <dbReference type="SAM" id="MobiDB-lite"/>
    </source>
</evidence>